<dbReference type="GeneID" id="72006716"/>
<accession>A0ABQ8KR79</accession>
<evidence type="ECO:0000313" key="2">
    <source>
        <dbReference type="Proteomes" id="UP000814176"/>
    </source>
</evidence>
<dbReference type="Proteomes" id="UP000814176">
    <property type="component" value="Unassembled WGS sequence"/>
</dbReference>
<organism evidence="1 2">
    <name type="scientific">Rhodofomes roseus</name>
    <dbReference type="NCBI Taxonomy" id="34475"/>
    <lineage>
        <taxon>Eukaryota</taxon>
        <taxon>Fungi</taxon>
        <taxon>Dikarya</taxon>
        <taxon>Basidiomycota</taxon>
        <taxon>Agaricomycotina</taxon>
        <taxon>Agaricomycetes</taxon>
        <taxon>Polyporales</taxon>
        <taxon>Rhodofomes</taxon>
    </lineage>
</organism>
<protein>
    <recommendedName>
        <fullName evidence="3">F-box domain-containing protein</fullName>
    </recommendedName>
</protein>
<name>A0ABQ8KR79_9APHY</name>
<sequence>MDTLSVELHAQIFEFACVDDGSTARALSLVSRYVHAVAQPFLYRSLAVEGLEQIRALTARLAPNPHYLRRVRHLYLADRKTTSDNLRAPHAHPASDADLLHYEETQTAAARLLVLAAPTLETLALAADCPFTGTALIAHLFALELPHLRELAVRGFYPYPAGPYAEEPVMLRLERLYLEGNRNPHGLLTVSGLREACPALEQLVISGVVAAQGFANEAQTVV</sequence>
<evidence type="ECO:0008006" key="3">
    <source>
        <dbReference type="Google" id="ProtNLM"/>
    </source>
</evidence>
<dbReference type="RefSeq" id="XP_047782594.1">
    <property type="nucleotide sequence ID" value="XM_047925984.1"/>
</dbReference>
<evidence type="ECO:0000313" key="1">
    <source>
        <dbReference type="EMBL" id="KAH9841128.1"/>
    </source>
</evidence>
<dbReference type="EMBL" id="JADCUA010000004">
    <property type="protein sequence ID" value="KAH9841128.1"/>
    <property type="molecule type" value="Genomic_DNA"/>
</dbReference>
<gene>
    <name evidence="1" type="ORF">C8Q71DRAFT_804852</name>
</gene>
<comment type="caution">
    <text evidence="1">The sequence shown here is derived from an EMBL/GenBank/DDBJ whole genome shotgun (WGS) entry which is preliminary data.</text>
</comment>
<keyword evidence="2" id="KW-1185">Reference proteome</keyword>
<feature type="non-terminal residue" evidence="1">
    <location>
        <position position="222"/>
    </location>
</feature>
<reference evidence="1 2" key="1">
    <citation type="journal article" date="2021" name="Environ. Microbiol.">
        <title>Gene family expansions and transcriptome signatures uncover fungal adaptations to wood decay.</title>
        <authorList>
            <person name="Hage H."/>
            <person name="Miyauchi S."/>
            <person name="Viragh M."/>
            <person name="Drula E."/>
            <person name="Min B."/>
            <person name="Chaduli D."/>
            <person name="Navarro D."/>
            <person name="Favel A."/>
            <person name="Norest M."/>
            <person name="Lesage-Meessen L."/>
            <person name="Balint B."/>
            <person name="Merenyi Z."/>
            <person name="de Eugenio L."/>
            <person name="Morin E."/>
            <person name="Martinez A.T."/>
            <person name="Baldrian P."/>
            <person name="Stursova M."/>
            <person name="Martinez M.J."/>
            <person name="Novotny C."/>
            <person name="Magnuson J.K."/>
            <person name="Spatafora J.W."/>
            <person name="Maurice S."/>
            <person name="Pangilinan J."/>
            <person name="Andreopoulos W."/>
            <person name="LaButti K."/>
            <person name="Hundley H."/>
            <person name="Na H."/>
            <person name="Kuo A."/>
            <person name="Barry K."/>
            <person name="Lipzen A."/>
            <person name="Henrissat B."/>
            <person name="Riley R."/>
            <person name="Ahrendt S."/>
            <person name="Nagy L.G."/>
            <person name="Grigoriev I.V."/>
            <person name="Martin F."/>
            <person name="Rosso M.N."/>
        </authorList>
    </citation>
    <scope>NUCLEOTIDE SEQUENCE [LARGE SCALE GENOMIC DNA]</scope>
    <source>
        <strain evidence="1 2">CIRM-BRFM 1785</strain>
    </source>
</reference>
<proteinExistence type="predicted"/>
<dbReference type="SUPFAM" id="SSF52047">
    <property type="entry name" value="RNI-like"/>
    <property type="match status" value="1"/>
</dbReference>